<feature type="domain" description="Major facilitator superfamily (MFS) profile" evidence="3">
    <location>
        <begin position="412"/>
        <end position="610"/>
    </location>
</feature>
<protein>
    <recommendedName>
        <fullName evidence="3">Major facilitator superfamily (MFS) profile domain-containing protein</fullName>
    </recommendedName>
</protein>
<feature type="non-terminal residue" evidence="4">
    <location>
        <position position="1"/>
    </location>
</feature>
<dbReference type="CDD" id="cd17352">
    <property type="entry name" value="MFS_MCT_SLC16"/>
    <property type="match status" value="1"/>
</dbReference>
<dbReference type="EMBL" id="OC859084">
    <property type="protein sequence ID" value="CAD7627187.1"/>
    <property type="molecule type" value="Genomic_DNA"/>
</dbReference>
<dbReference type="EMBL" id="CAJPIZ010004509">
    <property type="protein sequence ID" value="CAG2107617.1"/>
    <property type="molecule type" value="Genomic_DNA"/>
</dbReference>
<feature type="transmembrane region" description="Helical" evidence="2">
    <location>
        <begin position="177"/>
        <end position="195"/>
    </location>
</feature>
<dbReference type="GO" id="GO:0008028">
    <property type="term" value="F:monocarboxylic acid transmembrane transporter activity"/>
    <property type="evidence" value="ECO:0007669"/>
    <property type="project" value="TreeGrafter"/>
</dbReference>
<dbReference type="OrthoDB" id="6499973at2759"/>
<evidence type="ECO:0000256" key="1">
    <source>
        <dbReference type="ARBA" id="ARBA00004141"/>
    </source>
</evidence>
<feature type="transmembrane region" description="Helical" evidence="2">
    <location>
        <begin position="24"/>
        <end position="51"/>
    </location>
</feature>
<feature type="transmembrane region" description="Helical" evidence="2">
    <location>
        <begin position="121"/>
        <end position="139"/>
    </location>
</feature>
<feature type="transmembrane region" description="Helical" evidence="2">
    <location>
        <begin position="546"/>
        <end position="567"/>
    </location>
</feature>
<name>A0A7R9Q0J4_9ACAR</name>
<sequence>IFCSNMSGIKVHSSREPKCPDGGWGWVVVFASFMIHVIADGITYAFGIFYYEIYKYYGTSNAMTSWVVSIMTGTTYCVGKYCPIASALTNKYGCRAITIVGAILASIGFVTSLIAPNVITLYFTIGICTGFGFGLICYFEKRRAFATGIAVCGSGIGSAVLAPLIEWLVGLFGWKGAMLIVAGLTLNCCVFGALFRPLVETYEDCDENEKEKEVTKPLKEVVTHSLSTSETFKLKPRLEINVTTSIDEEDEDFDKFCEKENNLKNGCISLANNLNEAVDEMRRPARHSFSVNKVNESQTTDNLSESVMQNATSLSSVQVYNTCDLQNTKESGECPERRRSCSLSPGILYRKDIFYSGSLLNIPHYRSNPDLIQTSKKSAQNECFLFRCFHCSREMIDTFNEMLDFTILKNPIFLLFAVSNFLTSIGFFVPHIYIKSCQTIHDRVLLLGIANGQESGFFIAVIGIASTIGRLVFGYLSDHSFVNRLWLYSASLTVCGIATMFSSLAITHSLMTIYCIVFGISCGTYVSLTSVILVDLLGIEKLTNAFGILLLFQGVASFIGPPIIGWLFDMSGSYDPGFYLAGCMIAMSGIMLYFIAFAKYFKSLKKNFSL</sequence>
<feature type="transmembrane region" description="Helical" evidence="2">
    <location>
        <begin position="412"/>
        <end position="434"/>
    </location>
</feature>
<dbReference type="GO" id="GO:0016020">
    <property type="term" value="C:membrane"/>
    <property type="evidence" value="ECO:0007669"/>
    <property type="project" value="UniProtKB-SubCell"/>
</dbReference>
<comment type="subcellular location">
    <subcellularLocation>
        <location evidence="1">Membrane</location>
        <topology evidence="1">Multi-pass membrane protein</topology>
    </subcellularLocation>
</comment>
<organism evidence="4">
    <name type="scientific">Medioppia subpectinata</name>
    <dbReference type="NCBI Taxonomy" id="1979941"/>
    <lineage>
        <taxon>Eukaryota</taxon>
        <taxon>Metazoa</taxon>
        <taxon>Ecdysozoa</taxon>
        <taxon>Arthropoda</taxon>
        <taxon>Chelicerata</taxon>
        <taxon>Arachnida</taxon>
        <taxon>Acari</taxon>
        <taxon>Acariformes</taxon>
        <taxon>Sarcoptiformes</taxon>
        <taxon>Oribatida</taxon>
        <taxon>Brachypylina</taxon>
        <taxon>Oppioidea</taxon>
        <taxon>Oppiidae</taxon>
        <taxon>Medioppia</taxon>
    </lineage>
</organism>
<feature type="transmembrane region" description="Helical" evidence="2">
    <location>
        <begin position="146"/>
        <end position="165"/>
    </location>
</feature>
<dbReference type="AlphaFoldDB" id="A0A7R9Q0J4"/>
<dbReference type="PANTHER" id="PTHR11360">
    <property type="entry name" value="MONOCARBOXYLATE TRANSPORTER"/>
    <property type="match status" value="1"/>
</dbReference>
<dbReference type="InterPro" id="IPR020846">
    <property type="entry name" value="MFS_dom"/>
</dbReference>
<keyword evidence="2" id="KW-1133">Transmembrane helix</keyword>
<evidence type="ECO:0000313" key="5">
    <source>
        <dbReference type="Proteomes" id="UP000759131"/>
    </source>
</evidence>
<gene>
    <name evidence="4" type="ORF">OSB1V03_LOCUS7617</name>
</gene>
<feature type="transmembrane region" description="Helical" evidence="2">
    <location>
        <begin position="579"/>
        <end position="601"/>
    </location>
</feature>
<accession>A0A7R9Q0J4</accession>
<proteinExistence type="predicted"/>
<dbReference type="SUPFAM" id="SSF103473">
    <property type="entry name" value="MFS general substrate transporter"/>
    <property type="match status" value="1"/>
</dbReference>
<feature type="transmembrane region" description="Helical" evidence="2">
    <location>
        <begin position="63"/>
        <end position="82"/>
    </location>
</feature>
<dbReference type="PANTHER" id="PTHR11360:SF284">
    <property type="entry name" value="EG:103B4.3 PROTEIN-RELATED"/>
    <property type="match status" value="1"/>
</dbReference>
<dbReference type="Gene3D" id="1.20.1250.20">
    <property type="entry name" value="MFS general substrate transporter like domains"/>
    <property type="match status" value="2"/>
</dbReference>
<reference evidence="4" key="1">
    <citation type="submission" date="2020-11" db="EMBL/GenBank/DDBJ databases">
        <authorList>
            <person name="Tran Van P."/>
        </authorList>
    </citation>
    <scope>NUCLEOTIDE SEQUENCE</scope>
</reference>
<feature type="transmembrane region" description="Helical" evidence="2">
    <location>
        <begin position="485"/>
        <end position="505"/>
    </location>
</feature>
<feature type="transmembrane region" description="Helical" evidence="2">
    <location>
        <begin position="94"/>
        <end position="115"/>
    </location>
</feature>
<evidence type="ECO:0000256" key="2">
    <source>
        <dbReference type="SAM" id="Phobius"/>
    </source>
</evidence>
<keyword evidence="2" id="KW-0812">Transmembrane</keyword>
<evidence type="ECO:0000313" key="4">
    <source>
        <dbReference type="EMBL" id="CAD7627187.1"/>
    </source>
</evidence>
<evidence type="ECO:0000259" key="3">
    <source>
        <dbReference type="PROSITE" id="PS50850"/>
    </source>
</evidence>
<keyword evidence="2" id="KW-0472">Membrane</keyword>
<dbReference type="InterPro" id="IPR011701">
    <property type="entry name" value="MFS"/>
</dbReference>
<feature type="transmembrane region" description="Helical" evidence="2">
    <location>
        <begin position="454"/>
        <end position="473"/>
    </location>
</feature>
<keyword evidence="5" id="KW-1185">Reference proteome</keyword>
<feature type="transmembrane region" description="Helical" evidence="2">
    <location>
        <begin position="511"/>
        <end position="534"/>
    </location>
</feature>
<dbReference type="Proteomes" id="UP000759131">
    <property type="component" value="Unassembled WGS sequence"/>
</dbReference>
<dbReference type="Pfam" id="PF07690">
    <property type="entry name" value="MFS_1"/>
    <property type="match status" value="2"/>
</dbReference>
<dbReference type="PROSITE" id="PS50850">
    <property type="entry name" value="MFS"/>
    <property type="match status" value="1"/>
</dbReference>
<dbReference type="InterPro" id="IPR036259">
    <property type="entry name" value="MFS_trans_sf"/>
</dbReference>
<dbReference type="InterPro" id="IPR050327">
    <property type="entry name" value="Proton-linked_MCT"/>
</dbReference>